<organism evidence="2 3">
    <name type="scientific">Candidatus Kerfeldbacteria bacterium RIFCSPLOWO2_01_FULL_48_11</name>
    <dbReference type="NCBI Taxonomy" id="1798543"/>
    <lineage>
        <taxon>Bacteria</taxon>
        <taxon>Candidatus Kerfeldiibacteriota</taxon>
    </lineage>
</organism>
<accession>A0A1G2B2S8</accession>
<reference evidence="2 3" key="1">
    <citation type="journal article" date="2016" name="Nat. Commun.">
        <title>Thousands of microbial genomes shed light on interconnected biogeochemical processes in an aquifer system.</title>
        <authorList>
            <person name="Anantharaman K."/>
            <person name="Brown C.T."/>
            <person name="Hug L.A."/>
            <person name="Sharon I."/>
            <person name="Castelle C.J."/>
            <person name="Probst A.J."/>
            <person name="Thomas B.C."/>
            <person name="Singh A."/>
            <person name="Wilkins M.J."/>
            <person name="Karaoz U."/>
            <person name="Brodie E.L."/>
            <person name="Williams K.H."/>
            <person name="Hubbard S.S."/>
            <person name="Banfield J.F."/>
        </authorList>
    </citation>
    <scope>NUCLEOTIDE SEQUENCE [LARGE SCALE GENOMIC DNA]</scope>
</reference>
<dbReference type="STRING" id="1798543.A2898_03270"/>
<dbReference type="InterPro" id="IPR028994">
    <property type="entry name" value="Integrin_alpha_N"/>
</dbReference>
<dbReference type="InterPro" id="IPR011055">
    <property type="entry name" value="Dup_hybrid_motif"/>
</dbReference>
<keyword evidence="1" id="KW-0732">Signal</keyword>
<feature type="chain" id="PRO_5009581996" evidence="1">
    <location>
        <begin position="25"/>
        <end position="435"/>
    </location>
</feature>
<proteinExistence type="predicted"/>
<dbReference type="SUPFAM" id="SSF51261">
    <property type="entry name" value="Duplicated hybrid motif"/>
    <property type="match status" value="1"/>
</dbReference>
<dbReference type="EMBL" id="MHKE01000014">
    <property type="protein sequence ID" value="OGY83285.1"/>
    <property type="molecule type" value="Genomic_DNA"/>
</dbReference>
<dbReference type="PANTHER" id="PTHR21666">
    <property type="entry name" value="PEPTIDASE-RELATED"/>
    <property type="match status" value="1"/>
</dbReference>
<dbReference type="Gene3D" id="2.130.10.130">
    <property type="entry name" value="Integrin alpha, N-terminal"/>
    <property type="match status" value="1"/>
</dbReference>
<dbReference type="InterPro" id="IPR050570">
    <property type="entry name" value="Cell_wall_metabolism_enzyme"/>
</dbReference>
<evidence type="ECO:0000313" key="2">
    <source>
        <dbReference type="EMBL" id="OGY83285.1"/>
    </source>
</evidence>
<gene>
    <name evidence="2" type="ORF">A2898_03270</name>
</gene>
<dbReference type="GO" id="GO:0004222">
    <property type="term" value="F:metalloendopeptidase activity"/>
    <property type="evidence" value="ECO:0007669"/>
    <property type="project" value="TreeGrafter"/>
</dbReference>
<evidence type="ECO:0000313" key="3">
    <source>
        <dbReference type="Proteomes" id="UP000179164"/>
    </source>
</evidence>
<dbReference type="Gene3D" id="2.70.70.10">
    <property type="entry name" value="Glucose Permease (Domain IIA)"/>
    <property type="match status" value="1"/>
</dbReference>
<comment type="caution">
    <text evidence="2">The sequence shown here is derived from an EMBL/GenBank/DDBJ whole genome shotgun (WGS) entry which is preliminary data.</text>
</comment>
<dbReference type="Proteomes" id="UP000179164">
    <property type="component" value="Unassembled WGS sequence"/>
</dbReference>
<dbReference type="AlphaFoldDB" id="A0A1G2B2S8"/>
<dbReference type="SUPFAM" id="SSF69318">
    <property type="entry name" value="Integrin alpha N-terminal domain"/>
    <property type="match status" value="1"/>
</dbReference>
<name>A0A1G2B2S8_9BACT</name>
<dbReference type="CDD" id="cd12797">
    <property type="entry name" value="M23_peptidase"/>
    <property type="match status" value="1"/>
</dbReference>
<evidence type="ECO:0000256" key="1">
    <source>
        <dbReference type="SAM" id="SignalP"/>
    </source>
</evidence>
<sequence length="435" mass="45839">MKYIHKLFTAVIIVACAIPTATLAEVRPITFPVIGPTRYSNDFGAPRSDHTHQGNDIIGTKLQQLIAAVTGTIYFAAYPQPSYGYAVFLRDTDGYKYWYIHINNDNPGTDDGLGGGMNAYAPGIRGGDPVVAGQSIGWMGDSGNAEGGVSHLHFEIHRSDGTVVNPFDSLNAATRIGQSTIAPALSGEILPYGEFRGGASIAVGEIVPSRPGLEIVTGAGPGGGPHVKVFDTEGKLLNQFFPYPLGFRGGVDVATGDTNGDGIDEIITGAGPGGGPHVRIFDRLGNRTGQFFAYAETFRGGIDVAAVESTPVTPAAIITSAGPGGGPHVRVFNRQGKVISQFFPYPVEFRGGVRVDAANVDTKNDRPEIVVAPATGGGPNIRLYGVDAKPVGFESEFEEWWRGGYDVAASEGTLYVSSLGGPRRASVRNIITQED</sequence>
<dbReference type="PANTHER" id="PTHR21666:SF270">
    <property type="entry name" value="MUREIN HYDROLASE ACTIVATOR ENVC"/>
    <property type="match status" value="1"/>
</dbReference>
<protein>
    <submittedName>
        <fullName evidence="2">Uncharacterized protein</fullName>
    </submittedName>
</protein>
<feature type="signal peptide" evidence="1">
    <location>
        <begin position="1"/>
        <end position="24"/>
    </location>
</feature>